<protein>
    <recommendedName>
        <fullName evidence="3">Sulfotransferase family protein</fullName>
    </recommendedName>
</protein>
<keyword evidence="2" id="KW-1185">Reference proteome</keyword>
<evidence type="ECO:0000313" key="2">
    <source>
        <dbReference type="Proteomes" id="UP001501821"/>
    </source>
</evidence>
<dbReference type="Proteomes" id="UP001501821">
    <property type="component" value="Unassembled WGS sequence"/>
</dbReference>
<dbReference type="SUPFAM" id="SSF52540">
    <property type="entry name" value="P-loop containing nucleoside triphosphate hydrolases"/>
    <property type="match status" value="1"/>
</dbReference>
<proteinExistence type="predicted"/>
<evidence type="ECO:0008006" key="3">
    <source>
        <dbReference type="Google" id="ProtNLM"/>
    </source>
</evidence>
<gene>
    <name evidence="1" type="ORF">GCM10022242_29600</name>
</gene>
<dbReference type="InterPro" id="IPR027417">
    <property type="entry name" value="P-loop_NTPase"/>
</dbReference>
<comment type="caution">
    <text evidence="1">The sequence shown here is derived from an EMBL/GenBank/DDBJ whole genome shotgun (WGS) entry which is preliminary data.</text>
</comment>
<dbReference type="EMBL" id="BAABAH010000011">
    <property type="protein sequence ID" value="GAA3826359.1"/>
    <property type="molecule type" value="Genomic_DNA"/>
</dbReference>
<accession>A0ABP7ITK1</accession>
<name>A0ABP7ITK1_9ACTN</name>
<organism evidence="1 2">
    <name type="scientific">Nocardioides panacisoli</name>
    <dbReference type="NCBI Taxonomy" id="627624"/>
    <lineage>
        <taxon>Bacteria</taxon>
        <taxon>Bacillati</taxon>
        <taxon>Actinomycetota</taxon>
        <taxon>Actinomycetes</taxon>
        <taxon>Propionibacteriales</taxon>
        <taxon>Nocardioidaceae</taxon>
        <taxon>Nocardioides</taxon>
    </lineage>
</organism>
<evidence type="ECO:0000313" key="1">
    <source>
        <dbReference type="EMBL" id="GAA3826359.1"/>
    </source>
</evidence>
<sequence length="341" mass="37668">MKSGTSFLQNALGHNKDLLAERGVLFPGPRWRAQVSGVRDVIATGGPGQPATAPDGPWQRLVEEINAWPGTAVVSMEFLAPRSEQKIAQIRAAFPDTTVEAVLTCRDLGRNIPAMWLEAVQNGGTTPWGQYLDSVRQRRSGDRVARNFWKHQGIPEIAARWTKGLGDDRLTLVTLPPKGADPDVLWRRFADAAGFDADGCDLAVRANPGIGLTSALVLLRLNQAYHEELGKMPPLYDTYVKHKLAKRGMVFRSKEEPRLGLDASWVVKAGESQIERLQRAGHRVVGDLFDLRPVPVKGIHADQVTQEEVLDATVAALARSLESWAESDRSHRRRRRTGEDA</sequence>
<reference evidence="2" key="1">
    <citation type="journal article" date="2019" name="Int. J. Syst. Evol. Microbiol.">
        <title>The Global Catalogue of Microorganisms (GCM) 10K type strain sequencing project: providing services to taxonomists for standard genome sequencing and annotation.</title>
        <authorList>
            <consortium name="The Broad Institute Genomics Platform"/>
            <consortium name="The Broad Institute Genome Sequencing Center for Infectious Disease"/>
            <person name="Wu L."/>
            <person name="Ma J."/>
        </authorList>
    </citation>
    <scope>NUCLEOTIDE SEQUENCE [LARGE SCALE GENOMIC DNA]</scope>
    <source>
        <strain evidence="2">JCM 16953</strain>
    </source>
</reference>